<reference evidence="4" key="1">
    <citation type="journal article" date="2019" name="Int. J. Syst. Evol. Microbiol.">
        <title>The Global Catalogue of Microorganisms (GCM) 10K type strain sequencing project: providing services to taxonomists for standard genome sequencing and annotation.</title>
        <authorList>
            <consortium name="The Broad Institute Genomics Platform"/>
            <consortium name="The Broad Institute Genome Sequencing Center for Infectious Disease"/>
            <person name="Wu L."/>
            <person name="Ma J."/>
        </authorList>
    </citation>
    <scope>NUCLEOTIDE SEQUENCE [LARGE SCALE GENOMIC DNA]</scope>
    <source>
        <strain evidence="4">CGMCC 1.15345</strain>
    </source>
</reference>
<dbReference type="Gene3D" id="3.40.710.10">
    <property type="entry name" value="DD-peptidase/beta-lactamase superfamily"/>
    <property type="match status" value="1"/>
</dbReference>
<dbReference type="SUPFAM" id="SSF56601">
    <property type="entry name" value="beta-lactamase/transpeptidase-like"/>
    <property type="match status" value="1"/>
</dbReference>
<evidence type="ECO:0000313" key="4">
    <source>
        <dbReference type="Proteomes" id="UP001595719"/>
    </source>
</evidence>
<dbReference type="PANTHER" id="PTHR46825">
    <property type="entry name" value="D-ALANYL-D-ALANINE-CARBOXYPEPTIDASE/ENDOPEPTIDASE AMPH"/>
    <property type="match status" value="1"/>
</dbReference>
<feature type="repeat" description="TPR" evidence="1">
    <location>
        <begin position="435"/>
        <end position="468"/>
    </location>
</feature>
<dbReference type="EMBL" id="JBHSCO010000002">
    <property type="protein sequence ID" value="MFC4390982.1"/>
    <property type="molecule type" value="Genomic_DNA"/>
</dbReference>
<dbReference type="InterPro" id="IPR011990">
    <property type="entry name" value="TPR-like_helical_dom_sf"/>
</dbReference>
<accession>A0ABV8W2E0</accession>
<feature type="domain" description="Beta-lactamase-related" evidence="2">
    <location>
        <begin position="25"/>
        <end position="349"/>
    </location>
</feature>
<dbReference type="GO" id="GO:0016787">
    <property type="term" value="F:hydrolase activity"/>
    <property type="evidence" value="ECO:0007669"/>
    <property type="project" value="UniProtKB-KW"/>
</dbReference>
<dbReference type="InterPro" id="IPR012338">
    <property type="entry name" value="Beta-lactam/transpept-like"/>
</dbReference>
<dbReference type="Proteomes" id="UP001595719">
    <property type="component" value="Unassembled WGS sequence"/>
</dbReference>
<dbReference type="SUPFAM" id="SSF48452">
    <property type="entry name" value="TPR-like"/>
    <property type="match status" value="1"/>
</dbReference>
<gene>
    <name evidence="3" type="ORF">ACFOY0_08245</name>
</gene>
<evidence type="ECO:0000313" key="3">
    <source>
        <dbReference type="EMBL" id="MFC4390982.1"/>
    </source>
</evidence>
<organism evidence="3 4">
    <name type="scientific">Flavobacterium quisquiliarum</name>
    <dbReference type="NCBI Taxonomy" id="1834436"/>
    <lineage>
        <taxon>Bacteria</taxon>
        <taxon>Pseudomonadati</taxon>
        <taxon>Bacteroidota</taxon>
        <taxon>Flavobacteriia</taxon>
        <taxon>Flavobacteriales</taxon>
        <taxon>Flavobacteriaceae</taxon>
        <taxon>Flavobacterium</taxon>
    </lineage>
</organism>
<name>A0ABV8W2E0_9FLAO</name>
<dbReference type="Gene3D" id="1.25.40.10">
    <property type="entry name" value="Tetratricopeptide repeat domain"/>
    <property type="match status" value="1"/>
</dbReference>
<proteinExistence type="predicted"/>
<evidence type="ECO:0000259" key="2">
    <source>
        <dbReference type="Pfam" id="PF00144"/>
    </source>
</evidence>
<comment type="caution">
    <text evidence="3">The sequence shown here is derived from an EMBL/GenBank/DDBJ whole genome shotgun (WGS) entry which is preliminary data.</text>
</comment>
<dbReference type="InterPro" id="IPR001466">
    <property type="entry name" value="Beta-lactam-related"/>
</dbReference>
<dbReference type="PANTHER" id="PTHR46825:SF9">
    <property type="entry name" value="BETA-LACTAMASE-RELATED DOMAIN-CONTAINING PROTEIN"/>
    <property type="match status" value="1"/>
</dbReference>
<evidence type="ECO:0000256" key="1">
    <source>
        <dbReference type="PROSITE-ProRule" id="PRU00339"/>
    </source>
</evidence>
<dbReference type="Pfam" id="PF00144">
    <property type="entry name" value="Beta-lactamase"/>
    <property type="match status" value="1"/>
</dbReference>
<protein>
    <submittedName>
        <fullName evidence="3">Serine hydrolase</fullName>
    </submittedName>
</protein>
<keyword evidence="1" id="KW-0802">TPR repeat</keyword>
<dbReference type="InterPro" id="IPR050491">
    <property type="entry name" value="AmpC-like"/>
</dbReference>
<sequence>MKKIFLSIIFILCNVITAQNKDKEIDDIINREMKERKIPGLQVSIVQNGNIVLSKSYGIANLQNNIPVNNQSIFAINSITKVFTAVAVMKLIEEGKLNLSEPVSKYLDIYPSAWDSSINIKHLLTHTSGLPDMLKILDQNTGGVGSLKNEEGVWEKLKGIPMDFKPGDKFSYNQTNAYLLGKLIDKFSGKPFAEYFYDFEFKPLGINNIVFGDSRDVIQNLAPTYFWRKSIDGKELENPVLINNYFEFPYFRRTASGLNSSAEDIARWIIALQSEKLIKRSSLEVMWSPSVFNNGKSTPWSLGWGMNKFRKVHRAVGMSGGGRSAFLLYPDDDLAVIVLTNLGGSFPEDFLEELAGIYNPEIVKADPITNLRIELRKIGFENAISFSKKEMRKNPLFVPNEFEVNEWAYRLMMKGQNKEALEIFKLNTYLFPESWNVYDSYGEILLKLGDNKQAAEMYKKSIVLNPENENGKKVLEKLR</sequence>
<keyword evidence="4" id="KW-1185">Reference proteome</keyword>
<dbReference type="PROSITE" id="PS50005">
    <property type="entry name" value="TPR"/>
    <property type="match status" value="1"/>
</dbReference>
<dbReference type="InterPro" id="IPR019734">
    <property type="entry name" value="TPR_rpt"/>
</dbReference>
<keyword evidence="3" id="KW-0378">Hydrolase</keyword>
<dbReference type="RefSeq" id="WP_179005908.1">
    <property type="nucleotide sequence ID" value="NZ_JBHSCO010000002.1"/>
</dbReference>